<dbReference type="InterPro" id="IPR029045">
    <property type="entry name" value="ClpP/crotonase-like_dom_sf"/>
</dbReference>
<protein>
    <submittedName>
        <fullName evidence="2">2-(1,2-epoxy-1,2-dihydrophenyl)acetyl-CoA isomerase</fullName>
        <ecNumber evidence="2">4.2.1.17</ecNumber>
    </submittedName>
</protein>
<gene>
    <name evidence="2" type="ORF">D1224_10585</name>
</gene>
<dbReference type="RefSeq" id="WP_119379833.1">
    <property type="nucleotide sequence ID" value="NZ_QWGB01000005.1"/>
</dbReference>
<dbReference type="InterPro" id="IPR014748">
    <property type="entry name" value="Enoyl-CoA_hydra_C"/>
</dbReference>
<proteinExistence type="inferred from homology"/>
<reference evidence="2 3" key="1">
    <citation type="submission" date="2018-08" db="EMBL/GenBank/DDBJ databases">
        <title>Henriciella mobilis sp. nov., isolated from seawater.</title>
        <authorList>
            <person name="Cheng H."/>
            <person name="Wu Y.-H."/>
            <person name="Xu X.-W."/>
            <person name="Guo L.-L."/>
        </authorList>
    </citation>
    <scope>NUCLEOTIDE SEQUENCE [LARGE SCALE GENOMIC DNA]</scope>
    <source>
        <strain evidence="2 3">CCUG66934</strain>
    </source>
</reference>
<evidence type="ECO:0000313" key="2">
    <source>
        <dbReference type="EMBL" id="RIJ24644.1"/>
    </source>
</evidence>
<dbReference type="InterPro" id="IPR001753">
    <property type="entry name" value="Enoyl-CoA_hydra/iso"/>
</dbReference>
<dbReference type="PANTHER" id="PTHR43459">
    <property type="entry name" value="ENOYL-COA HYDRATASE"/>
    <property type="match status" value="1"/>
</dbReference>
<keyword evidence="2" id="KW-0456">Lyase</keyword>
<dbReference type="CDD" id="cd06558">
    <property type="entry name" value="crotonase-like"/>
    <property type="match status" value="1"/>
</dbReference>
<dbReference type="Proteomes" id="UP000265431">
    <property type="component" value="Unassembled WGS sequence"/>
</dbReference>
<dbReference type="PANTHER" id="PTHR43459:SF1">
    <property type="entry name" value="EG:BACN32G11.4 PROTEIN"/>
    <property type="match status" value="1"/>
</dbReference>
<dbReference type="Gene3D" id="1.10.12.10">
    <property type="entry name" value="Lyase 2-enoyl-coa Hydratase, Chain A, domain 2"/>
    <property type="match status" value="1"/>
</dbReference>
<dbReference type="OrthoDB" id="5730382at2"/>
<dbReference type="SUPFAM" id="SSF52096">
    <property type="entry name" value="ClpP/crotonase"/>
    <property type="match status" value="1"/>
</dbReference>
<evidence type="ECO:0000256" key="1">
    <source>
        <dbReference type="ARBA" id="ARBA00005254"/>
    </source>
</evidence>
<name>A0A399R289_9PROT</name>
<comment type="caution">
    <text evidence="2">The sequence shown here is derived from an EMBL/GenBank/DDBJ whole genome shotgun (WGS) entry which is preliminary data.</text>
</comment>
<dbReference type="EMBL" id="QWGB01000005">
    <property type="protein sequence ID" value="RIJ24644.1"/>
    <property type="molecule type" value="Genomic_DNA"/>
</dbReference>
<accession>A0A399R289</accession>
<dbReference type="AlphaFoldDB" id="A0A399R289"/>
<dbReference type="Pfam" id="PF00378">
    <property type="entry name" value="ECH_1"/>
    <property type="match status" value="1"/>
</dbReference>
<keyword evidence="2" id="KW-0413">Isomerase</keyword>
<sequence length="267" mass="28063">MSDGDARPITGSIESTLHDGVLRLTLSDPDRLNAMTPALADELSANLQSIGSDVRVVVLSGKGKHFCSGANLADLLKDPEALADGGAILEQHYNPLIMAIQALPVPLITSIRGAAAGVGASLALIGDLIIASGTAYFLQAFRRIGLTPDGGAPFILTQAVGRVRALEMMLLAEKLPAQKALEWGLVTRVVPDDELDATVDAIAGELAEGASFALGKIRQMAWAATRSGLEEALALEVKTQRAAAATHDFQEGLSAFMEKRRPRFTGN</sequence>
<organism evidence="2 3">
    <name type="scientific">Henriciella barbarensis</name>
    <dbReference type="NCBI Taxonomy" id="86342"/>
    <lineage>
        <taxon>Bacteria</taxon>
        <taxon>Pseudomonadati</taxon>
        <taxon>Pseudomonadota</taxon>
        <taxon>Alphaproteobacteria</taxon>
        <taxon>Hyphomonadales</taxon>
        <taxon>Hyphomonadaceae</taxon>
        <taxon>Henriciella</taxon>
    </lineage>
</organism>
<dbReference type="GO" id="GO:0016853">
    <property type="term" value="F:isomerase activity"/>
    <property type="evidence" value="ECO:0007669"/>
    <property type="project" value="UniProtKB-KW"/>
</dbReference>
<dbReference type="Gene3D" id="3.90.226.10">
    <property type="entry name" value="2-enoyl-CoA Hydratase, Chain A, domain 1"/>
    <property type="match status" value="1"/>
</dbReference>
<comment type="similarity">
    <text evidence="1">Belongs to the enoyl-CoA hydratase/isomerase family.</text>
</comment>
<dbReference type="EC" id="4.2.1.17" evidence="2"/>
<keyword evidence="3" id="KW-1185">Reference proteome</keyword>
<dbReference type="GO" id="GO:0004300">
    <property type="term" value="F:enoyl-CoA hydratase activity"/>
    <property type="evidence" value="ECO:0007669"/>
    <property type="project" value="UniProtKB-EC"/>
</dbReference>
<evidence type="ECO:0000313" key="3">
    <source>
        <dbReference type="Proteomes" id="UP000265431"/>
    </source>
</evidence>